<evidence type="ECO:0000256" key="1">
    <source>
        <dbReference type="ARBA" id="ARBA00022597"/>
    </source>
</evidence>
<sequence length="465" mass="51038">MKQFAIWKRRIAYGSTDMAGNMIWQMVSMYLLFFYTTVIGISPAFVATLFLVVRCIDAFDALIYGYLIDHTHTRWGQSRPYFLWFGIPLGLLAMFLFINPTFTGGQTSKLVFVTVIYVLFSLIYSGANTPITSILPSLTADSVERTKLASARMVMTTIGATIVSLGTLPVVKILGGGNQSKGFAQWAIILGVVIIGLFVFAFFNLHETNIVEPATTTEQPAKSLSIWQSLKGAARNKPWLILACSFVLLQTFWVMRNSAAIFFIQYVYGKPALAAAFLGISFVSVIGNLAVPFLSQHFQNRHIMQASLVLFIFSQLLLPLAEKTNSVFFLFAGAVISLVAMGVTFTIAFAMLSDTIDYSNKILGFNETGFLSAVPMIGAKLGMGLGGFLSGQLLAWGGFNAKAHVQASSAITAINWSFVWLPIVLGLGMFLILQFYKLDEKTLVDEPAAPKADKTAKTLKEETNR</sequence>
<organism evidence="3 4">
    <name type="scientific">Lactiplantibacillus mudanjiangensis</name>
    <dbReference type="NCBI Taxonomy" id="1296538"/>
    <lineage>
        <taxon>Bacteria</taxon>
        <taxon>Bacillati</taxon>
        <taxon>Bacillota</taxon>
        <taxon>Bacilli</taxon>
        <taxon>Lactobacillales</taxon>
        <taxon>Lactobacillaceae</taxon>
        <taxon>Lactiplantibacillus</taxon>
    </lineage>
</organism>
<dbReference type="SUPFAM" id="SSF103473">
    <property type="entry name" value="MFS general substrate transporter"/>
    <property type="match status" value="1"/>
</dbReference>
<feature type="transmembrane region" description="Helical" evidence="2">
    <location>
        <begin position="327"/>
        <end position="352"/>
    </location>
</feature>
<name>A0A660E004_9LACO</name>
<keyword evidence="2" id="KW-0812">Transmembrane</keyword>
<dbReference type="InterPro" id="IPR001927">
    <property type="entry name" value="Na/Gal_symport"/>
</dbReference>
<proteinExistence type="predicted"/>
<keyword evidence="4" id="KW-1185">Reference proteome</keyword>
<gene>
    <name evidence="3" type="ORF">MUDAN_MDHGFNIF_01003</name>
</gene>
<feature type="transmembrane region" description="Helical" evidence="2">
    <location>
        <begin position="47"/>
        <end position="68"/>
    </location>
</feature>
<dbReference type="GO" id="GO:0015293">
    <property type="term" value="F:symporter activity"/>
    <property type="evidence" value="ECO:0007669"/>
    <property type="project" value="InterPro"/>
</dbReference>
<dbReference type="GO" id="GO:0008643">
    <property type="term" value="P:carbohydrate transport"/>
    <property type="evidence" value="ECO:0007669"/>
    <property type="project" value="InterPro"/>
</dbReference>
<feature type="transmembrane region" description="Helical" evidence="2">
    <location>
        <begin position="110"/>
        <end position="127"/>
    </location>
</feature>
<feature type="transmembrane region" description="Helical" evidence="2">
    <location>
        <begin position="148"/>
        <end position="171"/>
    </location>
</feature>
<dbReference type="NCBIfam" id="TIGR00792">
    <property type="entry name" value="gph"/>
    <property type="match status" value="1"/>
</dbReference>
<feature type="transmembrane region" description="Helical" evidence="2">
    <location>
        <begin position="183"/>
        <end position="203"/>
    </location>
</feature>
<dbReference type="RefSeq" id="WP_130852143.1">
    <property type="nucleotide sequence ID" value="NZ_UYIG01000141.1"/>
</dbReference>
<feature type="transmembrane region" description="Helical" evidence="2">
    <location>
        <begin position="272"/>
        <end position="291"/>
    </location>
</feature>
<dbReference type="OrthoDB" id="9764596at2"/>
<evidence type="ECO:0000313" key="4">
    <source>
        <dbReference type="Proteomes" id="UP000289996"/>
    </source>
</evidence>
<dbReference type="PANTHER" id="PTHR11328">
    <property type="entry name" value="MAJOR FACILITATOR SUPERFAMILY DOMAIN-CONTAINING PROTEIN"/>
    <property type="match status" value="1"/>
</dbReference>
<dbReference type="EMBL" id="UYIG01000141">
    <property type="protein sequence ID" value="VDG29448.1"/>
    <property type="molecule type" value="Genomic_DNA"/>
</dbReference>
<dbReference type="Proteomes" id="UP000289996">
    <property type="component" value="Unassembled WGS sequence"/>
</dbReference>
<feature type="transmembrane region" description="Helical" evidence="2">
    <location>
        <begin position="239"/>
        <end position="266"/>
    </location>
</feature>
<dbReference type="GO" id="GO:0006814">
    <property type="term" value="P:sodium ion transport"/>
    <property type="evidence" value="ECO:0007669"/>
    <property type="project" value="InterPro"/>
</dbReference>
<keyword evidence="2" id="KW-1133">Transmembrane helix</keyword>
<dbReference type="InterPro" id="IPR039672">
    <property type="entry name" value="MFS_2"/>
</dbReference>
<dbReference type="CDD" id="cd17332">
    <property type="entry name" value="MFS_MelB_like"/>
    <property type="match status" value="1"/>
</dbReference>
<keyword evidence="1 3" id="KW-0762">Sugar transport</keyword>
<feature type="transmembrane region" description="Helical" evidence="2">
    <location>
        <begin position="414"/>
        <end position="433"/>
    </location>
</feature>
<dbReference type="AlphaFoldDB" id="A0A660E004"/>
<reference evidence="3 4" key="1">
    <citation type="submission" date="2018-11" db="EMBL/GenBank/DDBJ databases">
        <authorList>
            <person name="Wuyts S."/>
        </authorList>
    </citation>
    <scope>NUCLEOTIDE SEQUENCE [LARGE SCALE GENOMIC DNA]</scope>
    <source>
        <strain evidence="3">Lactobacillus mudanjiangensis AMBF249</strain>
    </source>
</reference>
<evidence type="ECO:0000313" key="3">
    <source>
        <dbReference type="EMBL" id="VDG29448.1"/>
    </source>
</evidence>
<dbReference type="GO" id="GO:0005886">
    <property type="term" value="C:plasma membrane"/>
    <property type="evidence" value="ECO:0007669"/>
    <property type="project" value="TreeGrafter"/>
</dbReference>
<dbReference type="InterPro" id="IPR036259">
    <property type="entry name" value="MFS_trans_sf"/>
</dbReference>
<keyword evidence="2" id="KW-0472">Membrane</keyword>
<feature type="transmembrane region" description="Helical" evidence="2">
    <location>
        <begin position="80"/>
        <end position="98"/>
    </location>
</feature>
<protein>
    <submittedName>
        <fullName evidence="3">Sugar transport protein [Lactobacillus plantarum subsp. plantarum ST-III]</fullName>
    </submittedName>
</protein>
<evidence type="ECO:0000256" key="2">
    <source>
        <dbReference type="SAM" id="Phobius"/>
    </source>
</evidence>
<dbReference type="Pfam" id="PF13347">
    <property type="entry name" value="MFS_2"/>
    <property type="match status" value="1"/>
</dbReference>
<dbReference type="Gene3D" id="1.20.1250.20">
    <property type="entry name" value="MFS general substrate transporter like domains"/>
    <property type="match status" value="2"/>
</dbReference>
<feature type="transmembrane region" description="Helical" evidence="2">
    <location>
        <begin position="21"/>
        <end position="41"/>
    </location>
</feature>
<keyword evidence="1 3" id="KW-0813">Transport</keyword>
<feature type="transmembrane region" description="Helical" evidence="2">
    <location>
        <begin position="373"/>
        <end position="394"/>
    </location>
</feature>
<dbReference type="PANTHER" id="PTHR11328:SF24">
    <property type="entry name" value="MAJOR FACILITATOR SUPERFAMILY (MFS) PROFILE DOMAIN-CONTAINING PROTEIN"/>
    <property type="match status" value="1"/>
</dbReference>
<accession>A0A660E004</accession>